<dbReference type="PANTHER" id="PTHR44757:SF2">
    <property type="entry name" value="BIOFILM ARCHITECTURE MAINTENANCE PROTEIN MBAA"/>
    <property type="match status" value="1"/>
</dbReference>
<dbReference type="InterPro" id="IPR001633">
    <property type="entry name" value="EAL_dom"/>
</dbReference>
<dbReference type="PROSITE" id="PS50887">
    <property type="entry name" value="GGDEF"/>
    <property type="match status" value="1"/>
</dbReference>
<dbReference type="SUPFAM" id="SSF55073">
    <property type="entry name" value="Nucleotide cyclase"/>
    <property type="match status" value="1"/>
</dbReference>
<dbReference type="InterPro" id="IPR000160">
    <property type="entry name" value="GGDEF_dom"/>
</dbReference>
<dbReference type="InterPro" id="IPR035965">
    <property type="entry name" value="PAS-like_dom_sf"/>
</dbReference>
<protein>
    <submittedName>
        <fullName evidence="12">Diguanylate cyclase/phosphodiesterase</fullName>
    </submittedName>
</protein>
<evidence type="ECO:0000259" key="11">
    <source>
        <dbReference type="PROSITE" id="PS50887"/>
    </source>
</evidence>
<dbReference type="InterPro" id="IPR000014">
    <property type="entry name" value="PAS"/>
</dbReference>
<dbReference type="OrthoDB" id="9759607at2"/>
<keyword evidence="8" id="KW-0812">Transmembrane</keyword>
<dbReference type="CDD" id="cd01948">
    <property type="entry name" value="EAL"/>
    <property type="match status" value="1"/>
</dbReference>
<dbReference type="SMART" id="SM00052">
    <property type="entry name" value="EAL"/>
    <property type="match status" value="1"/>
</dbReference>
<evidence type="ECO:0000259" key="9">
    <source>
        <dbReference type="PROSITE" id="PS50112"/>
    </source>
</evidence>
<dbReference type="EMBL" id="JJMM01000010">
    <property type="protein sequence ID" value="KDR95638.1"/>
    <property type="molecule type" value="Genomic_DNA"/>
</dbReference>
<evidence type="ECO:0000256" key="6">
    <source>
        <dbReference type="ARBA" id="ARBA00022840"/>
    </source>
</evidence>
<keyword evidence="8" id="KW-0472">Membrane</keyword>
<feature type="domain" description="EAL" evidence="10">
    <location>
        <begin position="654"/>
        <end position="907"/>
    </location>
</feature>
<feature type="transmembrane region" description="Helical" evidence="8">
    <location>
        <begin position="12"/>
        <end position="34"/>
    </location>
</feature>
<evidence type="ECO:0000259" key="10">
    <source>
        <dbReference type="PROSITE" id="PS50883"/>
    </source>
</evidence>
<dbReference type="SUPFAM" id="SSF103190">
    <property type="entry name" value="Sensory domain-like"/>
    <property type="match status" value="2"/>
</dbReference>
<dbReference type="InterPro" id="IPR029787">
    <property type="entry name" value="Nucleotide_cyclase"/>
</dbReference>
<evidence type="ECO:0000256" key="2">
    <source>
        <dbReference type="ARBA" id="ARBA00022553"/>
    </source>
</evidence>
<keyword evidence="6" id="KW-0067">ATP-binding</keyword>
<dbReference type="GO" id="GO:0005524">
    <property type="term" value="F:ATP binding"/>
    <property type="evidence" value="ECO:0007669"/>
    <property type="project" value="UniProtKB-KW"/>
</dbReference>
<dbReference type="GO" id="GO:0016020">
    <property type="term" value="C:membrane"/>
    <property type="evidence" value="ECO:0007669"/>
    <property type="project" value="UniProtKB-SubCell"/>
</dbReference>
<accession>A0A069RFT9</accession>
<dbReference type="NCBIfam" id="TIGR00229">
    <property type="entry name" value="sensory_box"/>
    <property type="match status" value="1"/>
</dbReference>
<dbReference type="SMART" id="SM00267">
    <property type="entry name" value="GGDEF"/>
    <property type="match status" value="1"/>
</dbReference>
<dbReference type="Gene3D" id="3.20.20.450">
    <property type="entry name" value="EAL domain"/>
    <property type="match status" value="1"/>
</dbReference>
<keyword evidence="8" id="KW-1133">Transmembrane helix</keyword>
<gene>
    <name evidence="12" type="ORF">CLIT_10c03650</name>
</gene>
<dbReference type="InterPro" id="IPR052155">
    <property type="entry name" value="Biofilm_reg_signaling"/>
</dbReference>
<evidence type="ECO:0000256" key="1">
    <source>
        <dbReference type="ARBA" id="ARBA00004370"/>
    </source>
</evidence>
<evidence type="ECO:0000256" key="7">
    <source>
        <dbReference type="ARBA" id="ARBA00023012"/>
    </source>
</evidence>
<evidence type="ECO:0000313" key="13">
    <source>
        <dbReference type="Proteomes" id="UP000027946"/>
    </source>
</evidence>
<dbReference type="SUPFAM" id="SSF55785">
    <property type="entry name" value="PYP-like sensor domain (PAS domain)"/>
    <property type="match status" value="1"/>
</dbReference>
<dbReference type="Pfam" id="PF00563">
    <property type="entry name" value="EAL"/>
    <property type="match status" value="1"/>
</dbReference>
<dbReference type="STRING" id="1121324.CLIT_10c03650"/>
<keyword evidence="2" id="KW-0597">Phosphoprotein</keyword>
<keyword evidence="13" id="KW-1185">Reference proteome</keyword>
<keyword evidence="7" id="KW-0902">Two-component regulatory system</keyword>
<feature type="domain" description="GGDEF" evidence="11">
    <location>
        <begin position="512"/>
        <end position="646"/>
    </location>
</feature>
<dbReference type="AlphaFoldDB" id="A0A069RFT9"/>
<dbReference type="Pfam" id="PF21623">
    <property type="entry name" value="HK_sensor_dom_bact"/>
    <property type="match status" value="1"/>
</dbReference>
<dbReference type="PROSITE" id="PS50883">
    <property type="entry name" value="EAL"/>
    <property type="match status" value="1"/>
</dbReference>
<dbReference type="SMART" id="SM00091">
    <property type="entry name" value="PAS"/>
    <property type="match status" value="1"/>
</dbReference>
<reference evidence="12 13" key="1">
    <citation type="submission" date="2014-03" db="EMBL/GenBank/DDBJ databases">
        <title>Genome sequence of Clostridium litorale W6, DSM 5388.</title>
        <authorList>
            <person name="Poehlein A."/>
            <person name="Jagirdar A."/>
            <person name="Khonsari B."/>
            <person name="Chibani C.M."/>
            <person name="Gutierrez Gutierrez D.A."/>
            <person name="Davydova E."/>
            <person name="Alghaithi H.S."/>
            <person name="Nair K.P."/>
            <person name="Dhamotharan K."/>
            <person name="Chandran L."/>
            <person name="G W."/>
            <person name="Daniel R."/>
        </authorList>
    </citation>
    <scope>NUCLEOTIDE SEQUENCE [LARGE SCALE GENOMIC DNA]</scope>
    <source>
        <strain evidence="12 13">W6</strain>
    </source>
</reference>
<comment type="subcellular location">
    <subcellularLocation>
        <location evidence="1">Membrane</location>
    </subcellularLocation>
</comment>
<evidence type="ECO:0000256" key="5">
    <source>
        <dbReference type="ARBA" id="ARBA00022777"/>
    </source>
</evidence>
<organism evidence="12 13">
    <name type="scientific">Peptoclostridium litorale DSM 5388</name>
    <dbReference type="NCBI Taxonomy" id="1121324"/>
    <lineage>
        <taxon>Bacteria</taxon>
        <taxon>Bacillati</taxon>
        <taxon>Bacillota</taxon>
        <taxon>Clostridia</taxon>
        <taxon>Peptostreptococcales</taxon>
        <taxon>Peptoclostridiaceae</taxon>
        <taxon>Peptoclostridium</taxon>
    </lineage>
</organism>
<keyword evidence="3" id="KW-0808">Transferase</keyword>
<proteinExistence type="predicted"/>
<keyword evidence="4" id="KW-0547">Nucleotide-binding</keyword>
<dbReference type="Gene3D" id="3.30.70.270">
    <property type="match status" value="1"/>
</dbReference>
<dbReference type="CDD" id="cd00130">
    <property type="entry name" value="PAS"/>
    <property type="match status" value="1"/>
</dbReference>
<sequence>MDKNKIKDFKNILKMYIAIAVPVIILLTSFYNYVYENEVEKTAELIMVEEKKKASIIKYVIEDIYENMIDDLFVVENSNEMKAYSSKPDEYTEKELEKMFSRFLSNKTEIDQIRFLDATGREIVRAENDNGEVVLIPKGELQDKSDRYYFKYACGLNDGQVYISPMDLNVENGKVQVPYEPMIRFATPLYSKNGECKGVLVINYKGQDFLNVFKEHFAKDEEGIVEAMLSDSKGYYLFNKQEDKNFGFMFKGRERVSLAHENKELWQEIIKNENGVFESGSEIYYYSHIHPESNISRGHNDNNWVIVSSFDFANIPLINGESVFNIKRTWIISLILMGLFILVIVIVTYYFKKDKNQLKLTKDIADSTNDAVIITDSNTNILYANKAFEKYTGYRREEVMGLKPSNFKSDKQSRDFYKKMWKEINEKGLWQGNLWDRKKNGVIYPKHLTIIAVKNKSKGRTVNYIGIFKDLTNEKETERYVSKLKNYNLSTNLPNENLLVELVENSIKSDKDLFAIIYFSIENYNKMIVKFGSGHYKQLIREMTNSIESIMEKEDFVAQTSASEFVIVLKSKESLHMIKDFMDEFVERTKRSVRLNEKEICLDIKSGIAVYPNDGENANELISNANIALEILLGEKGENYKFYKQEFKEHLSKESELELLLSKAIFNNELDIHYQPQIETCEEKIVGAEALLRWKNEKLGYVSPAKFIPIAEKTGLIVEIGNWIIDRVCGDVKLFEDLQCDDFKIAINISAVQFKDSDVLNQLRKSIEKHGVNPKNIEIEITESLLIEDLDSINEKLKMFKSLGTSVAIDDFGTGFSSLSYLKKLNIDKLKIDRIFIKDYPEDDNGEMAEIITEMGKKLNLKVITEGAETKEQVEYLKSIGCNLIQGYYYSKPLPKESFEEFYRSQNQRKVSE</sequence>
<feature type="transmembrane region" description="Helical" evidence="8">
    <location>
        <begin position="330"/>
        <end position="351"/>
    </location>
</feature>
<evidence type="ECO:0000256" key="8">
    <source>
        <dbReference type="SAM" id="Phobius"/>
    </source>
</evidence>
<dbReference type="CDD" id="cd18773">
    <property type="entry name" value="PDC1_HK_sensor"/>
    <property type="match status" value="1"/>
</dbReference>
<dbReference type="InterPro" id="IPR043128">
    <property type="entry name" value="Rev_trsase/Diguanyl_cyclase"/>
</dbReference>
<dbReference type="eggNOG" id="COG5001">
    <property type="taxonomic scope" value="Bacteria"/>
</dbReference>
<keyword evidence="5" id="KW-0418">Kinase</keyword>
<dbReference type="Pfam" id="PF00990">
    <property type="entry name" value="GGDEF"/>
    <property type="match status" value="1"/>
</dbReference>
<dbReference type="RefSeq" id="WP_038264031.1">
    <property type="nucleotide sequence ID" value="NZ_FSRH01000006.1"/>
</dbReference>
<dbReference type="Gene3D" id="3.30.450.20">
    <property type="entry name" value="PAS domain"/>
    <property type="match status" value="3"/>
</dbReference>
<dbReference type="PROSITE" id="PS50112">
    <property type="entry name" value="PAS"/>
    <property type="match status" value="1"/>
</dbReference>
<dbReference type="SUPFAM" id="SSF141868">
    <property type="entry name" value="EAL domain-like"/>
    <property type="match status" value="1"/>
</dbReference>
<dbReference type="GO" id="GO:0000160">
    <property type="term" value="P:phosphorelay signal transduction system"/>
    <property type="evidence" value="ECO:0007669"/>
    <property type="project" value="UniProtKB-KW"/>
</dbReference>
<comment type="caution">
    <text evidence="12">The sequence shown here is derived from an EMBL/GenBank/DDBJ whole genome shotgun (WGS) entry which is preliminary data.</text>
</comment>
<dbReference type="GO" id="GO:0016301">
    <property type="term" value="F:kinase activity"/>
    <property type="evidence" value="ECO:0007669"/>
    <property type="project" value="UniProtKB-KW"/>
</dbReference>
<dbReference type="InterPro" id="IPR035919">
    <property type="entry name" value="EAL_sf"/>
</dbReference>
<dbReference type="Proteomes" id="UP000027946">
    <property type="component" value="Unassembled WGS sequence"/>
</dbReference>
<evidence type="ECO:0000256" key="3">
    <source>
        <dbReference type="ARBA" id="ARBA00022679"/>
    </source>
</evidence>
<dbReference type="Pfam" id="PF13426">
    <property type="entry name" value="PAS_9"/>
    <property type="match status" value="1"/>
</dbReference>
<dbReference type="PANTHER" id="PTHR44757">
    <property type="entry name" value="DIGUANYLATE CYCLASE DGCP"/>
    <property type="match status" value="1"/>
</dbReference>
<evidence type="ECO:0000256" key="4">
    <source>
        <dbReference type="ARBA" id="ARBA00022741"/>
    </source>
</evidence>
<dbReference type="InterPro" id="IPR029151">
    <property type="entry name" value="Sensor-like_sf"/>
</dbReference>
<evidence type="ECO:0000313" key="12">
    <source>
        <dbReference type="EMBL" id="KDR95638.1"/>
    </source>
</evidence>
<name>A0A069RFT9_PEPLI</name>
<dbReference type="InterPro" id="IPR048760">
    <property type="entry name" value="VP0354-like_sensor_dom"/>
</dbReference>
<feature type="domain" description="PAS" evidence="9">
    <location>
        <begin position="357"/>
        <end position="401"/>
    </location>
</feature>